<accession>A0ABU3MIR1</accession>
<dbReference type="CDD" id="cd05233">
    <property type="entry name" value="SDR_c"/>
    <property type="match status" value="1"/>
</dbReference>
<comment type="similarity">
    <text evidence="1">Belongs to the short-chain dehydrogenases/reductases (SDR) family.</text>
</comment>
<dbReference type="PRINTS" id="PR00080">
    <property type="entry name" value="SDRFAMILY"/>
</dbReference>
<keyword evidence="2 3" id="KW-0560">Oxidoreductase</keyword>
<evidence type="ECO:0000256" key="1">
    <source>
        <dbReference type="ARBA" id="ARBA00006484"/>
    </source>
</evidence>
<comment type="caution">
    <text evidence="3">The sequence shown here is derived from an EMBL/GenBank/DDBJ whole genome shotgun (WGS) entry which is preliminary data.</text>
</comment>
<reference evidence="3 4" key="1">
    <citation type="journal article" date="2019" name="Microb. Pathog.">
        <title>Comparison of VITEK 2, MALDI-TOF MS, 16S rRNA gene sequencing, and whole-genome sequencing for identification of Roseomonas mucosa.</title>
        <authorList>
            <person name="Rudolph W.W."/>
            <person name="Gunzer F."/>
            <person name="Trauth M."/>
            <person name="Bunk B."/>
            <person name="Bigge R."/>
            <person name="Schrottner P."/>
        </authorList>
    </citation>
    <scope>NUCLEOTIDE SEQUENCE [LARGE SCALE GENOMIC DNA]</scope>
    <source>
        <strain evidence="3 4">DSM 103800</strain>
    </source>
</reference>
<keyword evidence="4" id="KW-1185">Reference proteome</keyword>
<evidence type="ECO:0000313" key="3">
    <source>
        <dbReference type="EMBL" id="MDT8332889.1"/>
    </source>
</evidence>
<dbReference type="EMBL" id="JAVVDO010000038">
    <property type="protein sequence ID" value="MDT8332889.1"/>
    <property type="molecule type" value="Genomic_DNA"/>
</dbReference>
<dbReference type="Gene3D" id="3.40.50.720">
    <property type="entry name" value="NAD(P)-binding Rossmann-like Domain"/>
    <property type="match status" value="1"/>
</dbReference>
<dbReference type="NCBIfam" id="NF005559">
    <property type="entry name" value="PRK07231.1"/>
    <property type="match status" value="1"/>
</dbReference>
<evidence type="ECO:0000256" key="2">
    <source>
        <dbReference type="ARBA" id="ARBA00023002"/>
    </source>
</evidence>
<proteinExistence type="inferred from homology"/>
<dbReference type="PRINTS" id="PR00081">
    <property type="entry name" value="GDHRDH"/>
</dbReference>
<dbReference type="PANTHER" id="PTHR43669:SF3">
    <property type="entry name" value="ALCOHOL DEHYDROGENASE, PUTATIVE (AFU_ORTHOLOGUE AFUA_3G03445)-RELATED"/>
    <property type="match status" value="1"/>
</dbReference>
<dbReference type="EC" id="1.-.-.-" evidence="3"/>
<dbReference type="Pfam" id="PF13561">
    <property type="entry name" value="adh_short_C2"/>
    <property type="match status" value="1"/>
</dbReference>
<dbReference type="InterPro" id="IPR036291">
    <property type="entry name" value="NAD(P)-bd_dom_sf"/>
</dbReference>
<evidence type="ECO:0000313" key="4">
    <source>
        <dbReference type="Proteomes" id="UP001258945"/>
    </source>
</evidence>
<dbReference type="GO" id="GO:0016491">
    <property type="term" value="F:oxidoreductase activity"/>
    <property type="evidence" value="ECO:0007669"/>
    <property type="project" value="UniProtKB-KW"/>
</dbReference>
<organism evidence="3 4">
    <name type="scientific">Roseomonas gilardii</name>
    <dbReference type="NCBI Taxonomy" id="257708"/>
    <lineage>
        <taxon>Bacteria</taxon>
        <taxon>Pseudomonadati</taxon>
        <taxon>Pseudomonadota</taxon>
        <taxon>Alphaproteobacteria</taxon>
        <taxon>Acetobacterales</taxon>
        <taxon>Roseomonadaceae</taxon>
        <taxon>Roseomonas</taxon>
    </lineage>
</organism>
<sequence length="263" mass="27704">MSKQRLEGKVAVITGGGGGIGSAAGRIFCEEGAKVALVDRDPSVVDATAKEIRRQVAGAEVMGLVADVGQESAAQTVVDAVLRNFGGIDVLVNNVGIRRYETLADAPWDAWDDILRVNLLSFVSMARAALPALRRSGRGSIINVSSTGAVFGRKGMGAYDASKAAVLALTRTMAFEEAEHGIRVNTICPGYTRTPFHENRLGSEKVDALVPPCVLQRWGTPSELAYPMLWLASDEASYVTAATFMIDGGFPAEGSGTAVRSAT</sequence>
<dbReference type="Proteomes" id="UP001258945">
    <property type="component" value="Unassembled WGS sequence"/>
</dbReference>
<dbReference type="RefSeq" id="WP_314283820.1">
    <property type="nucleotide sequence ID" value="NZ_JAVVDO010000038.1"/>
</dbReference>
<name>A0ABU3MIR1_9PROT</name>
<protein>
    <submittedName>
        <fullName evidence="3">SDR family oxidoreductase</fullName>
        <ecNumber evidence="3">1.-.-.-</ecNumber>
    </submittedName>
</protein>
<dbReference type="SUPFAM" id="SSF51735">
    <property type="entry name" value="NAD(P)-binding Rossmann-fold domains"/>
    <property type="match status" value="1"/>
</dbReference>
<dbReference type="PANTHER" id="PTHR43669">
    <property type="entry name" value="5-KETO-D-GLUCONATE 5-REDUCTASE"/>
    <property type="match status" value="1"/>
</dbReference>
<dbReference type="InterPro" id="IPR002347">
    <property type="entry name" value="SDR_fam"/>
</dbReference>
<gene>
    <name evidence="3" type="ORF">RQ831_17675</name>
</gene>